<feature type="transmembrane region" description="Helical" evidence="2">
    <location>
        <begin position="31"/>
        <end position="52"/>
    </location>
</feature>
<feature type="transmembrane region" description="Helical" evidence="2">
    <location>
        <begin position="89"/>
        <end position="109"/>
    </location>
</feature>
<evidence type="ECO:0000313" key="3">
    <source>
        <dbReference type="EMBL" id="TSJ77121.1"/>
    </source>
</evidence>
<accession>A0A556QKH1</accession>
<comment type="subcellular location">
    <subcellularLocation>
        <location evidence="2">Cell membrane</location>
        <topology evidence="2">Multi-pass membrane protein</topology>
    </subcellularLocation>
</comment>
<dbReference type="EMBL" id="VMBG01000002">
    <property type="protein sequence ID" value="TSJ77121.1"/>
    <property type="molecule type" value="Genomic_DNA"/>
</dbReference>
<dbReference type="Proteomes" id="UP000315648">
    <property type="component" value="Unassembled WGS sequence"/>
</dbReference>
<comment type="catalytic activity">
    <reaction evidence="2">
        <text>a quinone + NADH + 5 H(+)(in) = a quinol + NAD(+) + 4 H(+)(out)</text>
        <dbReference type="Rhea" id="RHEA:57888"/>
        <dbReference type="ChEBI" id="CHEBI:15378"/>
        <dbReference type="ChEBI" id="CHEBI:24646"/>
        <dbReference type="ChEBI" id="CHEBI:57540"/>
        <dbReference type="ChEBI" id="CHEBI:57945"/>
        <dbReference type="ChEBI" id="CHEBI:132124"/>
    </reaction>
</comment>
<dbReference type="GO" id="GO:0008137">
    <property type="term" value="F:NADH dehydrogenase (ubiquinone) activity"/>
    <property type="evidence" value="ECO:0007669"/>
    <property type="project" value="UniProtKB-UniRule"/>
</dbReference>
<keyword evidence="2" id="KW-0812">Transmembrane</keyword>
<dbReference type="Pfam" id="PF00499">
    <property type="entry name" value="Oxidored_q3"/>
    <property type="match status" value="1"/>
</dbReference>
<proteinExistence type="inferred from homology"/>
<comment type="function">
    <text evidence="2">NDH-1 shuttles electrons from NADH, via FMN and iron-sulfur (Fe-S) centers, to quinones in the respiratory chain. Couples the redox reaction to proton translocation (for every two electrons transferred, four hydrogen ions are translocated across the cytoplasmic membrane), and thus conserves the redox energy in a proton gradient.</text>
</comment>
<dbReference type="InterPro" id="IPR001457">
    <property type="entry name" value="NADH_UbQ/plastoQ_OxRdtase_su6"/>
</dbReference>
<dbReference type="PANTHER" id="PTHR33269:SF17">
    <property type="entry name" value="NADH-UBIQUINONE OXIDOREDUCTASE CHAIN 6"/>
    <property type="match status" value="1"/>
</dbReference>
<dbReference type="RefSeq" id="WP_144230942.1">
    <property type="nucleotide sequence ID" value="NZ_CBCRVV010000011.1"/>
</dbReference>
<dbReference type="GO" id="GO:0005886">
    <property type="term" value="C:plasma membrane"/>
    <property type="evidence" value="ECO:0007669"/>
    <property type="project" value="UniProtKB-SubCell"/>
</dbReference>
<reference evidence="3 4" key="1">
    <citation type="submission" date="2019-07" db="EMBL/GenBank/DDBJ databases">
        <title>Description of 53C-WASEF.</title>
        <authorList>
            <person name="Pitt A."/>
            <person name="Hahn M.W."/>
        </authorList>
    </citation>
    <scope>NUCLEOTIDE SEQUENCE [LARGE SCALE GENOMIC DNA]</scope>
    <source>
        <strain evidence="3 4">53C-WASEF</strain>
    </source>
</reference>
<feature type="transmembrane region" description="Helical" evidence="2">
    <location>
        <begin position="6"/>
        <end position="24"/>
    </location>
</feature>
<protein>
    <recommendedName>
        <fullName evidence="2">NADH-quinone oxidoreductase subunit J</fullName>
        <ecNumber evidence="2">7.1.1.-</ecNumber>
    </recommendedName>
</protein>
<dbReference type="EC" id="7.1.1.-" evidence="2"/>
<feature type="transmembrane region" description="Helical" evidence="2">
    <location>
        <begin position="144"/>
        <end position="166"/>
    </location>
</feature>
<dbReference type="GO" id="GO:0048038">
    <property type="term" value="F:quinone binding"/>
    <property type="evidence" value="ECO:0007669"/>
    <property type="project" value="UniProtKB-UniRule"/>
</dbReference>
<evidence type="ECO:0000256" key="2">
    <source>
        <dbReference type="RuleBase" id="RU004429"/>
    </source>
</evidence>
<dbReference type="PANTHER" id="PTHR33269">
    <property type="entry name" value="NADH-UBIQUINONE OXIDOREDUCTASE CHAIN 6"/>
    <property type="match status" value="1"/>
</dbReference>
<dbReference type="Gene3D" id="1.20.120.1200">
    <property type="entry name" value="NADH-ubiquinone/plastoquinone oxidoreductase chain 6, subunit NuoJ"/>
    <property type="match status" value="1"/>
</dbReference>
<feature type="transmembrane region" description="Helical" evidence="2">
    <location>
        <begin position="58"/>
        <end position="77"/>
    </location>
</feature>
<dbReference type="AlphaFoldDB" id="A0A556QKH1"/>
<dbReference type="InterPro" id="IPR042106">
    <property type="entry name" value="Nuo/plastoQ_OxRdtase_6_NuoJ"/>
</dbReference>
<name>A0A556QKH1_9BACT</name>
<comment type="similarity">
    <text evidence="1 2">Belongs to the complex I subunit 6 family.</text>
</comment>
<keyword evidence="2" id="KW-1133">Transmembrane helix</keyword>
<keyword evidence="2" id="KW-0472">Membrane</keyword>
<organism evidence="3 4">
    <name type="scientific">Rariglobus hedericola</name>
    <dbReference type="NCBI Taxonomy" id="2597822"/>
    <lineage>
        <taxon>Bacteria</taxon>
        <taxon>Pseudomonadati</taxon>
        <taxon>Verrucomicrobiota</taxon>
        <taxon>Opitutia</taxon>
        <taxon>Opitutales</taxon>
        <taxon>Opitutaceae</taxon>
        <taxon>Rariglobus</taxon>
    </lineage>
</organism>
<evidence type="ECO:0000313" key="4">
    <source>
        <dbReference type="Proteomes" id="UP000315648"/>
    </source>
</evidence>
<keyword evidence="2" id="KW-0520">NAD</keyword>
<dbReference type="OrthoDB" id="9795409at2"/>
<keyword evidence="4" id="KW-1185">Reference proteome</keyword>
<keyword evidence="2" id="KW-1003">Cell membrane</keyword>
<sequence length="176" mass="18527">MSSDIFFYFFAALTAGSALAVVLTKNTVASALSLLVSLVGVAAIFVLLDAFLLAALMVFVYAGAVVALFLFIVMLLDSHGGDRKPFKKATIVAGAFAFVLLVLGVFTFAKHVSIETPAAESSAATLVPVGASLRAYGEQLFTTYLLPVQIVGFLLLIAMLGVIVLSKKFEGLEDVK</sequence>
<comment type="caution">
    <text evidence="3">The sequence shown here is derived from an EMBL/GenBank/DDBJ whole genome shotgun (WGS) entry which is preliminary data.</text>
</comment>
<keyword evidence="2" id="KW-0874">Quinone</keyword>
<gene>
    <name evidence="3" type="ORF">FPL22_13545</name>
</gene>
<evidence type="ECO:0000256" key="1">
    <source>
        <dbReference type="ARBA" id="ARBA00005698"/>
    </source>
</evidence>